<name>A0A1X7TYY7_AMPQE</name>
<organism evidence="1">
    <name type="scientific">Amphimedon queenslandica</name>
    <name type="common">Sponge</name>
    <dbReference type="NCBI Taxonomy" id="400682"/>
    <lineage>
        <taxon>Eukaryota</taxon>
        <taxon>Metazoa</taxon>
        <taxon>Porifera</taxon>
        <taxon>Demospongiae</taxon>
        <taxon>Heteroscleromorpha</taxon>
        <taxon>Haplosclerida</taxon>
        <taxon>Niphatidae</taxon>
        <taxon>Amphimedon</taxon>
    </lineage>
</organism>
<dbReference type="AlphaFoldDB" id="A0A1X7TYY7"/>
<reference evidence="1" key="1">
    <citation type="submission" date="2017-05" db="UniProtKB">
        <authorList>
            <consortium name="EnsemblMetazoa"/>
        </authorList>
    </citation>
    <scope>IDENTIFICATION</scope>
</reference>
<dbReference type="EnsemblMetazoa" id="Aqu2.1.20325_001">
    <property type="protein sequence ID" value="Aqu2.1.20325_001"/>
    <property type="gene ID" value="Aqu2.1.20325"/>
</dbReference>
<proteinExistence type="predicted"/>
<accession>A0A1X7TYY7</accession>
<evidence type="ECO:0000313" key="1">
    <source>
        <dbReference type="EnsemblMetazoa" id="Aqu2.1.20325_001"/>
    </source>
</evidence>
<dbReference type="InParanoid" id="A0A1X7TYY7"/>
<sequence>PPNATITADIEYNDNCFRFQFAYNTPHNINVYDPVNETVLANLSYTPGVLAANYTYLTPHDESIPHYRVFLFQTYPGFTYFASIVAGRMHRNTTLPPVESFNVTLTTTMKYLFLVMAINKYMKHDVQLVTIRFTLNEENEIV</sequence>
<protein>
    <submittedName>
        <fullName evidence="1">Uncharacterized protein</fullName>
    </submittedName>
</protein>